<dbReference type="AlphaFoldDB" id="A0A2G8K0P5"/>
<evidence type="ECO:0000313" key="3">
    <source>
        <dbReference type="Proteomes" id="UP000230750"/>
    </source>
</evidence>
<reference evidence="2 3" key="1">
    <citation type="journal article" date="2017" name="PLoS Biol.">
        <title>The sea cucumber genome provides insights into morphological evolution and visceral regeneration.</title>
        <authorList>
            <person name="Zhang X."/>
            <person name="Sun L."/>
            <person name="Yuan J."/>
            <person name="Sun Y."/>
            <person name="Gao Y."/>
            <person name="Zhang L."/>
            <person name="Li S."/>
            <person name="Dai H."/>
            <person name="Hamel J.F."/>
            <person name="Liu C."/>
            <person name="Yu Y."/>
            <person name="Liu S."/>
            <person name="Lin W."/>
            <person name="Guo K."/>
            <person name="Jin S."/>
            <person name="Xu P."/>
            <person name="Storey K.B."/>
            <person name="Huan P."/>
            <person name="Zhang T."/>
            <person name="Zhou Y."/>
            <person name="Zhang J."/>
            <person name="Lin C."/>
            <person name="Li X."/>
            <person name="Xing L."/>
            <person name="Huo D."/>
            <person name="Sun M."/>
            <person name="Wang L."/>
            <person name="Mercier A."/>
            <person name="Li F."/>
            <person name="Yang H."/>
            <person name="Xiang J."/>
        </authorList>
    </citation>
    <scope>NUCLEOTIDE SEQUENCE [LARGE SCALE GENOMIC DNA]</scope>
    <source>
        <strain evidence="2">Shaxun</strain>
        <tissue evidence="2">Muscle</tissue>
    </source>
</reference>
<evidence type="ECO:0000313" key="2">
    <source>
        <dbReference type="EMBL" id="PIK41525.1"/>
    </source>
</evidence>
<keyword evidence="3" id="KW-1185">Reference proteome</keyword>
<sequence length="385" mass="43947">MVLMVKSSKCVMNSSLTFIIIFLTCLYSLIMSQSPGKTSHLVPIPKKSAFSVLNDLRPVALTSIPMKILERLVLSRLRPQILDHEDPLQFAYREKRSVEDAILFFVDSMYRHLDSPGNFARVLFVDFSSAFNTILPHILVDKMCGCGINYNLTKWVLDFLTNRTQRVFVNGIVSSDIVMNTGAPQGCVLSPVLFTLYTSDCRSTQPNTHIVKFADDTCILGLIKKNGDETGYRHEISTFTNWCDENRLQLNVSKTKELVVDFRRRGHRLERIEIRNEPVEQVHSYKYLGVSITEKLEWGEHVNTVLAKTNQRMFFLRKLSLFRLDASLISLFYNAAIETIITFCLAAWGGNTTARDMAKMNTLVRKARRVCRSDDLRSVDELLIG</sequence>
<dbReference type="InterPro" id="IPR015095">
    <property type="entry name" value="AlkB_hom8_N"/>
</dbReference>
<dbReference type="CDD" id="cd01650">
    <property type="entry name" value="RT_nLTR_like"/>
    <property type="match status" value="1"/>
</dbReference>
<organism evidence="2 3">
    <name type="scientific">Stichopus japonicus</name>
    <name type="common">Sea cucumber</name>
    <dbReference type="NCBI Taxonomy" id="307972"/>
    <lineage>
        <taxon>Eukaryota</taxon>
        <taxon>Metazoa</taxon>
        <taxon>Echinodermata</taxon>
        <taxon>Eleutherozoa</taxon>
        <taxon>Echinozoa</taxon>
        <taxon>Holothuroidea</taxon>
        <taxon>Aspidochirotacea</taxon>
        <taxon>Aspidochirotida</taxon>
        <taxon>Stichopodidae</taxon>
        <taxon>Apostichopus</taxon>
    </lineage>
</organism>
<feature type="domain" description="Reverse transcriptase" evidence="1">
    <location>
        <begin position="25"/>
        <end position="292"/>
    </location>
</feature>
<dbReference type="GO" id="GO:0016706">
    <property type="term" value="F:2-oxoglutarate-dependent dioxygenase activity"/>
    <property type="evidence" value="ECO:0007669"/>
    <property type="project" value="InterPro"/>
</dbReference>
<proteinExistence type="predicted"/>
<name>A0A2G8K0P5_STIJA</name>
<dbReference type="Proteomes" id="UP000230750">
    <property type="component" value="Unassembled WGS sequence"/>
</dbReference>
<dbReference type="InterPro" id="IPR000477">
    <property type="entry name" value="RT_dom"/>
</dbReference>
<evidence type="ECO:0000259" key="1">
    <source>
        <dbReference type="PROSITE" id="PS50878"/>
    </source>
</evidence>
<dbReference type="GO" id="GO:0008168">
    <property type="term" value="F:methyltransferase activity"/>
    <property type="evidence" value="ECO:0007669"/>
    <property type="project" value="InterPro"/>
</dbReference>
<dbReference type="STRING" id="307972.A0A2G8K0P5"/>
<dbReference type="InterPro" id="IPR043502">
    <property type="entry name" value="DNA/RNA_pol_sf"/>
</dbReference>
<dbReference type="EMBL" id="MRZV01001012">
    <property type="protein sequence ID" value="PIK41525.1"/>
    <property type="molecule type" value="Genomic_DNA"/>
</dbReference>
<dbReference type="PANTHER" id="PTHR33332">
    <property type="entry name" value="REVERSE TRANSCRIPTASE DOMAIN-CONTAINING PROTEIN"/>
    <property type="match status" value="1"/>
</dbReference>
<comment type="caution">
    <text evidence="2">The sequence shown here is derived from an EMBL/GenBank/DDBJ whole genome shotgun (WGS) entry which is preliminary data.</text>
</comment>
<dbReference type="SUPFAM" id="SSF56672">
    <property type="entry name" value="DNA/RNA polymerases"/>
    <property type="match status" value="1"/>
</dbReference>
<dbReference type="Pfam" id="PF09004">
    <property type="entry name" value="ALKBH8_N"/>
    <property type="match status" value="1"/>
</dbReference>
<dbReference type="OrthoDB" id="411173at2759"/>
<dbReference type="Pfam" id="PF00078">
    <property type="entry name" value="RVT_1"/>
    <property type="match status" value="1"/>
</dbReference>
<accession>A0A2G8K0P5</accession>
<protein>
    <recommendedName>
        <fullName evidence="1">Reverse transcriptase domain-containing protein</fullName>
    </recommendedName>
</protein>
<gene>
    <name evidence="2" type="ORF">BSL78_21628</name>
</gene>
<dbReference type="PROSITE" id="PS50878">
    <property type="entry name" value="RT_POL"/>
    <property type="match status" value="1"/>
</dbReference>